<accession>A0A6J4MUY9</accession>
<feature type="compositionally biased region" description="Low complexity" evidence="1">
    <location>
        <begin position="70"/>
        <end position="80"/>
    </location>
</feature>
<proteinExistence type="predicted"/>
<evidence type="ECO:0000256" key="1">
    <source>
        <dbReference type="SAM" id="MobiDB-lite"/>
    </source>
</evidence>
<feature type="region of interest" description="Disordered" evidence="1">
    <location>
        <begin position="1"/>
        <end position="313"/>
    </location>
</feature>
<gene>
    <name evidence="2" type="ORF">AVDCRST_MAG89-4454</name>
</gene>
<keyword evidence="2" id="KW-0489">Methyltransferase</keyword>
<reference evidence="2" key="1">
    <citation type="submission" date="2020-02" db="EMBL/GenBank/DDBJ databases">
        <authorList>
            <person name="Meier V. D."/>
        </authorList>
    </citation>
    <scope>NUCLEOTIDE SEQUENCE</scope>
    <source>
        <strain evidence="2">AVDCRST_MAG89</strain>
    </source>
</reference>
<feature type="compositionally biased region" description="Basic residues" evidence="1">
    <location>
        <begin position="114"/>
        <end position="126"/>
    </location>
</feature>
<dbReference type="EC" id="2.1.1.199" evidence="2"/>
<feature type="compositionally biased region" description="Basic and acidic residues" evidence="1">
    <location>
        <begin position="281"/>
        <end position="291"/>
    </location>
</feature>
<dbReference type="AlphaFoldDB" id="A0A6J4MUY9"/>
<dbReference type="EMBL" id="CADCTV010000934">
    <property type="protein sequence ID" value="CAA9369507.1"/>
    <property type="molecule type" value="Genomic_DNA"/>
</dbReference>
<feature type="compositionally biased region" description="Basic residues" evidence="1">
    <location>
        <begin position="86"/>
        <end position="98"/>
    </location>
</feature>
<dbReference type="GO" id="GO:0008168">
    <property type="term" value="F:methyltransferase activity"/>
    <property type="evidence" value="ECO:0007669"/>
    <property type="project" value="UniProtKB-KW"/>
</dbReference>
<feature type="compositionally biased region" description="Low complexity" evidence="1">
    <location>
        <begin position="259"/>
        <end position="276"/>
    </location>
</feature>
<evidence type="ECO:0000313" key="2">
    <source>
        <dbReference type="EMBL" id="CAA9369507.1"/>
    </source>
</evidence>
<protein>
    <submittedName>
        <fullName evidence="2">16S rRNA (Cytosine(1402)-N(4))-methyltransferase</fullName>
        <ecNumber evidence="2">2.1.1.199</ecNumber>
    </submittedName>
</protein>
<feature type="compositionally biased region" description="Basic and acidic residues" evidence="1">
    <location>
        <begin position="169"/>
        <end position="185"/>
    </location>
</feature>
<organism evidence="2">
    <name type="scientific">uncultured Gemmatimonadota bacterium</name>
    <dbReference type="NCBI Taxonomy" id="203437"/>
    <lineage>
        <taxon>Bacteria</taxon>
        <taxon>Pseudomonadati</taxon>
        <taxon>Gemmatimonadota</taxon>
        <taxon>environmental samples</taxon>
    </lineage>
</organism>
<feature type="compositionally biased region" description="Basic and acidic residues" evidence="1">
    <location>
        <begin position="142"/>
        <end position="154"/>
    </location>
</feature>
<feature type="non-terminal residue" evidence="2">
    <location>
        <position position="1"/>
    </location>
</feature>
<keyword evidence="2" id="KW-0808">Transferase</keyword>
<feature type="non-terminal residue" evidence="2">
    <location>
        <position position="313"/>
    </location>
</feature>
<dbReference type="GO" id="GO:0032259">
    <property type="term" value="P:methylation"/>
    <property type="evidence" value="ECO:0007669"/>
    <property type="project" value="UniProtKB-KW"/>
</dbReference>
<name>A0A6J4MUY9_9BACT</name>
<sequence length="313" mass="32719">DAALCLRLPRARHGARGDGSPGAGAGRAVPGRNAGRRRPRRGAAGARSRGAADRHGPRPGCAARGGGAPGPLRRSLPSRPLELRGRRGRRGGRGRVAGRRAAGPGDFVAPDRRGRARLHLSPRRAAGHADGAVHRRRAQRGRPAERDGRGRAGERLLPLRRRKALAEAGAHRPGDAGARAVRDQRPPAGRHPPYAGPARRGGRQGQDLPGAAHRRQRRDPGAGAGAGKLSPGAGAGRGVRGARLPLAGRPAGEERLPRLEPGLRLPARLRAVPVPRNAAGNDDHPKAHERLGAGNPGQSPRPQRPPARVEGRV</sequence>